<protein>
    <submittedName>
        <fullName evidence="2">Nuclear transport factor 2 family protein</fullName>
    </submittedName>
</protein>
<dbReference type="OrthoDB" id="1492465at2"/>
<evidence type="ECO:0000259" key="1">
    <source>
        <dbReference type="Pfam" id="PF13577"/>
    </source>
</evidence>
<dbReference type="Proteomes" id="UP000266327">
    <property type="component" value="Unassembled WGS sequence"/>
</dbReference>
<proteinExistence type="predicted"/>
<name>A0A3A3G9B8_9BURK</name>
<dbReference type="Gene3D" id="3.10.450.50">
    <property type="match status" value="1"/>
</dbReference>
<dbReference type="SUPFAM" id="SSF54427">
    <property type="entry name" value="NTF2-like"/>
    <property type="match status" value="1"/>
</dbReference>
<evidence type="ECO:0000313" key="3">
    <source>
        <dbReference type="Proteomes" id="UP000266327"/>
    </source>
</evidence>
<sequence length="175" mass="20372">MNTISPQIQRLLDKQEIYELVCTYCRAVDRLDRDLMRSCYHDDATEKRGFFDGTADAFCDFVVETLHGIASTQHFIGNALIDVDGDTAYGEIYLTAQHRLVVDGTEKDLFVGGRYIDRYERRQGVWKIAFRTERHDWTRTEDACEDWTRANPAALLGERGPQDLVFRRDLLRKMK</sequence>
<dbReference type="RefSeq" id="WP_119786671.1">
    <property type="nucleotide sequence ID" value="NZ_QYUQ01000002.1"/>
</dbReference>
<dbReference type="InterPro" id="IPR032710">
    <property type="entry name" value="NTF2-like_dom_sf"/>
</dbReference>
<comment type="caution">
    <text evidence="2">The sequence shown here is derived from an EMBL/GenBank/DDBJ whole genome shotgun (WGS) entry which is preliminary data.</text>
</comment>
<accession>A0A3A3G9B8</accession>
<feature type="domain" description="SnoaL-like" evidence="1">
    <location>
        <begin position="9"/>
        <end position="132"/>
    </location>
</feature>
<dbReference type="InterPro" id="IPR037401">
    <property type="entry name" value="SnoaL-like"/>
</dbReference>
<dbReference type="AlphaFoldDB" id="A0A3A3G9B8"/>
<dbReference type="Pfam" id="PF13577">
    <property type="entry name" value="SnoaL_4"/>
    <property type="match status" value="1"/>
</dbReference>
<gene>
    <name evidence="2" type="ORF">D3878_17555</name>
</gene>
<organism evidence="2 3">
    <name type="scientific">Noviherbaspirillum sedimenti</name>
    <dbReference type="NCBI Taxonomy" id="2320865"/>
    <lineage>
        <taxon>Bacteria</taxon>
        <taxon>Pseudomonadati</taxon>
        <taxon>Pseudomonadota</taxon>
        <taxon>Betaproteobacteria</taxon>
        <taxon>Burkholderiales</taxon>
        <taxon>Oxalobacteraceae</taxon>
        <taxon>Noviherbaspirillum</taxon>
    </lineage>
</organism>
<dbReference type="CDD" id="cd00531">
    <property type="entry name" value="NTF2_like"/>
    <property type="match status" value="1"/>
</dbReference>
<dbReference type="EMBL" id="QYUQ01000002">
    <property type="protein sequence ID" value="RJG03172.1"/>
    <property type="molecule type" value="Genomic_DNA"/>
</dbReference>
<reference evidence="3" key="1">
    <citation type="submission" date="2018-09" db="EMBL/GenBank/DDBJ databases">
        <authorList>
            <person name="Zhu H."/>
        </authorList>
    </citation>
    <scope>NUCLEOTIDE SEQUENCE [LARGE SCALE GENOMIC DNA]</scope>
    <source>
        <strain evidence="3">K1S02-23</strain>
    </source>
</reference>
<keyword evidence="3" id="KW-1185">Reference proteome</keyword>
<evidence type="ECO:0000313" key="2">
    <source>
        <dbReference type="EMBL" id="RJG03172.1"/>
    </source>
</evidence>